<evidence type="ECO:0000259" key="1">
    <source>
        <dbReference type="PROSITE" id="PS51704"/>
    </source>
</evidence>
<dbReference type="Proteomes" id="UP000182840">
    <property type="component" value="Chromosome"/>
</dbReference>
<dbReference type="PROSITE" id="PS51704">
    <property type="entry name" value="GP_PDE"/>
    <property type="match status" value="1"/>
</dbReference>
<dbReference type="Pfam" id="PF03009">
    <property type="entry name" value="GDPD"/>
    <property type="match status" value="1"/>
</dbReference>
<gene>
    <name evidence="2" type="ORF">BSQ44_15010</name>
</gene>
<name>A0A1L3ST33_9HYPH</name>
<feature type="domain" description="GP-PDE" evidence="1">
    <location>
        <begin position="49"/>
        <end position="320"/>
    </location>
</feature>
<keyword evidence="3" id="KW-1185">Reference proteome</keyword>
<dbReference type="EMBL" id="CP018171">
    <property type="protein sequence ID" value="APH72521.1"/>
    <property type="molecule type" value="Genomic_DNA"/>
</dbReference>
<dbReference type="InterPro" id="IPR030395">
    <property type="entry name" value="GP_PDE_dom"/>
</dbReference>
<organism evidence="2 3">
    <name type="scientific">Aquibium oceanicum</name>
    <dbReference type="NCBI Taxonomy" id="1670800"/>
    <lineage>
        <taxon>Bacteria</taxon>
        <taxon>Pseudomonadati</taxon>
        <taxon>Pseudomonadota</taxon>
        <taxon>Alphaproteobacteria</taxon>
        <taxon>Hyphomicrobiales</taxon>
        <taxon>Phyllobacteriaceae</taxon>
        <taxon>Aquibium</taxon>
    </lineage>
</organism>
<reference evidence="3" key="1">
    <citation type="submission" date="2016-11" db="EMBL/GenBank/DDBJ databases">
        <title>Mesorhizobium oceanicum sp. nov., isolated from deep seawater in South China Sea.</title>
        <authorList>
            <person name="Fu G.-Y."/>
        </authorList>
    </citation>
    <scope>NUCLEOTIDE SEQUENCE [LARGE SCALE GENOMIC DNA]</scope>
    <source>
        <strain evidence="3">B7</strain>
    </source>
</reference>
<dbReference type="SUPFAM" id="SSF51695">
    <property type="entry name" value="PLC-like phosphodiesterases"/>
    <property type="match status" value="1"/>
</dbReference>
<dbReference type="InterPro" id="IPR017946">
    <property type="entry name" value="PLC-like_Pdiesterase_TIM-brl"/>
</dbReference>
<proteinExistence type="predicted"/>
<dbReference type="GO" id="GO:0006629">
    <property type="term" value="P:lipid metabolic process"/>
    <property type="evidence" value="ECO:0007669"/>
    <property type="project" value="InterPro"/>
</dbReference>
<dbReference type="OrthoDB" id="9795622at2"/>
<evidence type="ECO:0000313" key="3">
    <source>
        <dbReference type="Proteomes" id="UP000182840"/>
    </source>
</evidence>
<dbReference type="PANTHER" id="PTHR43805">
    <property type="entry name" value="GLYCEROPHOSPHORYL DIESTER PHOSPHODIESTERASE"/>
    <property type="match status" value="1"/>
</dbReference>
<dbReference type="PANTHER" id="PTHR43805:SF1">
    <property type="entry name" value="GP-PDE DOMAIN-CONTAINING PROTEIN"/>
    <property type="match status" value="1"/>
</dbReference>
<dbReference type="KEGG" id="meso:BSQ44_15010"/>
<accession>A0A1L3ST33</accession>
<dbReference type="STRING" id="1670800.BSQ44_15010"/>
<dbReference type="GO" id="GO:0008081">
    <property type="term" value="F:phosphoric diester hydrolase activity"/>
    <property type="evidence" value="ECO:0007669"/>
    <property type="project" value="InterPro"/>
</dbReference>
<dbReference type="Gene3D" id="3.20.20.190">
    <property type="entry name" value="Phosphatidylinositol (PI) phosphodiesterase"/>
    <property type="match status" value="1"/>
</dbReference>
<sequence length="323" mass="35640">MLGKVSAAAAILVAAVWAWNTTLLATVPEAGEIKLLSHRGVHQTFASENLENDTCTAKLIEPPTHEYLENTMPSMRAALDYGADVVELDVHLTPDGSFAIFHDWTLDCRTDGSGITQETEMARLKELDIGYGYTADGGKTHPFRGRGVGLMPSLEEVLLAFPEGRFLINFKSERPEEAVALADMLNSHPEWQEAIFGVYGGGVPTRETLRLVKGLRGYDKRAVVSCLAQYLTYGWTGIVPRACSDTLVIVPANYAWMMWGWPYRFSERMRDAGSEVILLGPYGGGGFTSGIDDPSQVDFVPERFDGYVWTNRIEIIGPLLSRD</sequence>
<dbReference type="AlphaFoldDB" id="A0A1L3ST33"/>
<evidence type="ECO:0000313" key="2">
    <source>
        <dbReference type="EMBL" id="APH72521.1"/>
    </source>
</evidence>
<dbReference type="RefSeq" id="WP_072605572.1">
    <property type="nucleotide sequence ID" value="NZ_CP018171.1"/>
</dbReference>
<protein>
    <submittedName>
        <fullName evidence="2">Glycerophosphodiester phosphodiesterase</fullName>
    </submittedName>
</protein>